<dbReference type="EMBL" id="ACIL03000007">
    <property type="protein sequence ID" value="ESL03863.1"/>
    <property type="molecule type" value="Genomic_DNA"/>
</dbReference>
<feature type="transmembrane region" description="Helical" evidence="13">
    <location>
        <begin position="146"/>
        <end position="171"/>
    </location>
</feature>
<evidence type="ECO:0000256" key="9">
    <source>
        <dbReference type="ARBA" id="ARBA00022989"/>
    </source>
</evidence>
<organism evidence="14 15">
    <name type="scientific">Catonella morbi ATCC 51271</name>
    <dbReference type="NCBI Taxonomy" id="592026"/>
    <lineage>
        <taxon>Bacteria</taxon>
        <taxon>Bacillati</taxon>
        <taxon>Bacillota</taxon>
        <taxon>Clostridia</taxon>
        <taxon>Lachnospirales</taxon>
        <taxon>Lachnospiraceae</taxon>
        <taxon>Catonella</taxon>
    </lineage>
</organism>
<dbReference type="STRING" id="592026.GCWU0000282_001030"/>
<dbReference type="AlphaFoldDB" id="V2Y4I4"/>
<proteinExistence type="inferred from homology"/>
<reference evidence="14 15" key="1">
    <citation type="submission" date="2013-06" db="EMBL/GenBank/DDBJ databases">
        <authorList>
            <person name="Weinstock G."/>
            <person name="Sodergren E."/>
            <person name="Clifton S."/>
            <person name="Fulton L."/>
            <person name="Fulton B."/>
            <person name="Courtney L."/>
            <person name="Fronick C."/>
            <person name="Harrison M."/>
            <person name="Strong C."/>
            <person name="Farmer C."/>
            <person name="Delahaunty K."/>
            <person name="Markovic C."/>
            <person name="Hall O."/>
            <person name="Minx P."/>
            <person name="Tomlinson C."/>
            <person name="Mitreva M."/>
            <person name="Nelson J."/>
            <person name="Hou S."/>
            <person name="Wollam A."/>
            <person name="Pepin K.H."/>
            <person name="Johnson M."/>
            <person name="Bhonagiri V."/>
            <person name="Nash W.E."/>
            <person name="Warren W."/>
            <person name="Chinwalla A."/>
            <person name="Mardis E.R."/>
            <person name="Wilson R.K."/>
        </authorList>
    </citation>
    <scope>NUCLEOTIDE SEQUENCE [LARGE SCALE GENOMIC DNA]</scope>
    <source>
        <strain evidence="14 15">ATCC 51271</strain>
    </source>
</reference>
<comment type="function">
    <text evidence="1">Multidrug efflux pump.</text>
</comment>
<dbReference type="PIRSF" id="PIRSF006603">
    <property type="entry name" value="DinF"/>
    <property type="match status" value="1"/>
</dbReference>
<dbReference type="PANTHER" id="PTHR43298">
    <property type="entry name" value="MULTIDRUG RESISTANCE PROTEIN NORM-RELATED"/>
    <property type="match status" value="1"/>
</dbReference>
<evidence type="ECO:0000256" key="7">
    <source>
        <dbReference type="ARBA" id="ARBA00022475"/>
    </source>
</evidence>
<keyword evidence="10" id="KW-0406">Ion transport</keyword>
<sequence>MGDNMMKKHLNQSYRMDMTEGPLTSKIISFTIPVMLSAVLQLLFNTADVIVVGRFSGKTALAAVGSTGALINMLISLFMGLAIGTNVLVARYQGAKDNKSVSETVHTSIALGIVGGIILLFAGIFVTKPLLEMMATPEDVIDQSTLYMKIIFLGMPLSLVLNFGAAILRAVGDTKRPLYYLTVAGVVNVILNLLLVTVFHLGVAGVAIATVIAQAVSCTLIILCLKHETGAIRLYLNKIKITTDKCTDIMKIGLPAGLQSCIFSISNVLIQSSVNSFGSTVMAGNTAASNIEGFVYVSMNSLHQTCISFTSQNFGAGKFKRIKMVLINCIIMVTITGLVLGNSAYLFGKYLLSAYNSEPEVIKEGLIRLSIICTMYFLCGLMDVMVGAMRGIGYSILPMIVSLIGACGLRIVWIYTIFAHYRTLQILFISYPVTWTITFLSHLICYYIVTRKFKDKFKED</sequence>
<evidence type="ECO:0000256" key="6">
    <source>
        <dbReference type="ARBA" id="ARBA00022449"/>
    </source>
</evidence>
<evidence type="ECO:0000256" key="5">
    <source>
        <dbReference type="ARBA" id="ARBA00022448"/>
    </source>
</evidence>
<keyword evidence="7" id="KW-1003">Cell membrane</keyword>
<feature type="transmembrane region" description="Helical" evidence="13">
    <location>
        <begin position="21"/>
        <end position="44"/>
    </location>
</feature>
<evidence type="ECO:0000256" key="2">
    <source>
        <dbReference type="ARBA" id="ARBA00004651"/>
    </source>
</evidence>
<dbReference type="PANTHER" id="PTHR43298:SF2">
    <property type="entry name" value="FMN_FAD EXPORTER YEEO-RELATED"/>
    <property type="match status" value="1"/>
</dbReference>
<keyword evidence="8 13" id="KW-0812">Transmembrane</keyword>
<dbReference type="GO" id="GO:0005886">
    <property type="term" value="C:plasma membrane"/>
    <property type="evidence" value="ECO:0007669"/>
    <property type="project" value="UniProtKB-SubCell"/>
</dbReference>
<comment type="similarity">
    <text evidence="3">Belongs to the multi antimicrobial extrusion (MATE) (TC 2.A.66.1) family.</text>
</comment>
<keyword evidence="11 13" id="KW-0472">Membrane</keyword>
<evidence type="ECO:0000256" key="10">
    <source>
        <dbReference type="ARBA" id="ARBA00023065"/>
    </source>
</evidence>
<evidence type="ECO:0000313" key="14">
    <source>
        <dbReference type="EMBL" id="ESL03863.1"/>
    </source>
</evidence>
<evidence type="ECO:0000256" key="1">
    <source>
        <dbReference type="ARBA" id="ARBA00003408"/>
    </source>
</evidence>
<feature type="transmembrane region" description="Helical" evidence="13">
    <location>
        <begin position="367"/>
        <end position="389"/>
    </location>
</feature>
<evidence type="ECO:0000256" key="8">
    <source>
        <dbReference type="ARBA" id="ARBA00022692"/>
    </source>
</evidence>
<feature type="transmembrane region" description="Helical" evidence="13">
    <location>
        <begin position="178"/>
        <end position="199"/>
    </location>
</feature>
<dbReference type="InterPro" id="IPR002528">
    <property type="entry name" value="MATE_fam"/>
</dbReference>
<comment type="subcellular location">
    <subcellularLocation>
        <location evidence="2">Cell membrane</location>
        <topology evidence="2">Multi-pass membrane protein</topology>
    </subcellularLocation>
</comment>
<evidence type="ECO:0000256" key="13">
    <source>
        <dbReference type="SAM" id="Phobius"/>
    </source>
</evidence>
<dbReference type="InterPro" id="IPR050222">
    <property type="entry name" value="MATE_MdtK"/>
</dbReference>
<feature type="transmembrane region" description="Helical" evidence="13">
    <location>
        <begin position="205"/>
        <end position="225"/>
    </location>
</feature>
<dbReference type="InterPro" id="IPR048279">
    <property type="entry name" value="MdtK-like"/>
</dbReference>
<dbReference type="CDD" id="cd13138">
    <property type="entry name" value="MATE_yoeA_like"/>
    <property type="match status" value="1"/>
</dbReference>
<keyword evidence="5" id="KW-0813">Transport</keyword>
<feature type="transmembrane region" description="Helical" evidence="13">
    <location>
        <begin position="396"/>
        <end position="418"/>
    </location>
</feature>
<evidence type="ECO:0000256" key="4">
    <source>
        <dbReference type="ARBA" id="ARBA00020268"/>
    </source>
</evidence>
<gene>
    <name evidence="14" type="ORF">GCWU0000282_001030</name>
</gene>
<feature type="transmembrane region" description="Helical" evidence="13">
    <location>
        <begin position="325"/>
        <end position="347"/>
    </location>
</feature>
<dbReference type="Proteomes" id="UP000018227">
    <property type="component" value="Unassembled WGS sequence"/>
</dbReference>
<dbReference type="NCBIfam" id="TIGR00797">
    <property type="entry name" value="matE"/>
    <property type="match status" value="1"/>
</dbReference>
<comment type="caution">
    <text evidence="14">The sequence shown here is derived from an EMBL/GenBank/DDBJ whole genome shotgun (WGS) entry which is preliminary data.</text>
</comment>
<accession>V2Y4I4</accession>
<keyword evidence="15" id="KW-1185">Reference proteome</keyword>
<feature type="transmembrane region" description="Helical" evidence="13">
    <location>
        <begin position="109"/>
        <end position="126"/>
    </location>
</feature>
<evidence type="ECO:0000256" key="3">
    <source>
        <dbReference type="ARBA" id="ARBA00010199"/>
    </source>
</evidence>
<dbReference type="GO" id="GO:0015297">
    <property type="term" value="F:antiporter activity"/>
    <property type="evidence" value="ECO:0007669"/>
    <property type="project" value="UniProtKB-KW"/>
</dbReference>
<protein>
    <recommendedName>
        <fullName evidence="4">Probable multidrug resistance protein NorM</fullName>
    </recommendedName>
    <alternativeName>
        <fullName evidence="12">Multidrug-efflux transporter</fullName>
    </alternativeName>
</protein>
<evidence type="ECO:0000313" key="15">
    <source>
        <dbReference type="Proteomes" id="UP000018227"/>
    </source>
</evidence>
<name>V2Y4I4_9FIRM</name>
<dbReference type="HOGENOM" id="CLU_012893_5_0_9"/>
<evidence type="ECO:0000256" key="12">
    <source>
        <dbReference type="ARBA" id="ARBA00031636"/>
    </source>
</evidence>
<dbReference type="GO" id="GO:0042910">
    <property type="term" value="F:xenobiotic transmembrane transporter activity"/>
    <property type="evidence" value="ECO:0007669"/>
    <property type="project" value="InterPro"/>
</dbReference>
<dbReference type="Pfam" id="PF01554">
    <property type="entry name" value="MatE"/>
    <property type="match status" value="2"/>
</dbReference>
<dbReference type="eggNOG" id="COG0534">
    <property type="taxonomic scope" value="Bacteria"/>
</dbReference>
<dbReference type="GO" id="GO:0006811">
    <property type="term" value="P:monoatomic ion transport"/>
    <property type="evidence" value="ECO:0007669"/>
    <property type="project" value="UniProtKB-KW"/>
</dbReference>
<feature type="transmembrane region" description="Helical" evidence="13">
    <location>
        <begin position="424"/>
        <end position="449"/>
    </location>
</feature>
<keyword evidence="6" id="KW-0050">Antiport</keyword>
<keyword evidence="9 13" id="KW-1133">Transmembrane helix</keyword>
<feature type="transmembrane region" description="Helical" evidence="13">
    <location>
        <begin position="64"/>
        <end position="89"/>
    </location>
</feature>
<evidence type="ECO:0000256" key="11">
    <source>
        <dbReference type="ARBA" id="ARBA00023136"/>
    </source>
</evidence>